<sequence length="85" mass="9764">MAEQDLLFPQEVADWLRVDISTLYRWRRTWPSGVCKGPVFIELEPGEVRYYRSDVETYLETRKSTNITTASRKPSAVALTAVRAA</sequence>
<protein>
    <submittedName>
        <fullName evidence="1">Putative site-specific integrase-resolvase</fullName>
    </submittedName>
</protein>
<dbReference type="Proteomes" id="UP000571183">
    <property type="component" value="Unassembled WGS sequence"/>
</dbReference>
<keyword evidence="2" id="KW-1185">Reference proteome</keyword>
<dbReference type="EMBL" id="JACIFD010000007">
    <property type="protein sequence ID" value="MBB4071597.1"/>
    <property type="molecule type" value="Genomic_DNA"/>
</dbReference>
<evidence type="ECO:0000313" key="1">
    <source>
        <dbReference type="EMBL" id="MBB4071597.1"/>
    </source>
</evidence>
<evidence type="ECO:0000313" key="2">
    <source>
        <dbReference type="Proteomes" id="UP000571183"/>
    </source>
</evidence>
<dbReference type="SUPFAM" id="SSF46955">
    <property type="entry name" value="Putative DNA-binding domain"/>
    <property type="match status" value="1"/>
</dbReference>
<proteinExistence type="predicted"/>
<organism evidence="1 2">
    <name type="scientific">Canibacter oris</name>
    <dbReference type="NCBI Taxonomy" id="1365628"/>
    <lineage>
        <taxon>Bacteria</taxon>
        <taxon>Bacillati</taxon>
        <taxon>Actinomycetota</taxon>
        <taxon>Actinomycetes</taxon>
        <taxon>Micrococcales</taxon>
        <taxon>Microbacteriaceae</taxon>
        <taxon>Canibacter</taxon>
    </lineage>
</organism>
<dbReference type="RefSeq" id="WP_183304627.1">
    <property type="nucleotide sequence ID" value="NZ_JACIFD010000007.1"/>
</dbReference>
<comment type="caution">
    <text evidence="1">The sequence shown here is derived from an EMBL/GenBank/DDBJ whole genome shotgun (WGS) entry which is preliminary data.</text>
</comment>
<reference evidence="1" key="1">
    <citation type="submission" date="2020-08" db="EMBL/GenBank/DDBJ databases">
        <title>Sequencing the genomes of 1000 actinobacteria strains.</title>
        <authorList>
            <person name="Klenk H.-P."/>
        </authorList>
    </citation>
    <scope>NUCLEOTIDE SEQUENCE [LARGE SCALE GENOMIC DNA]</scope>
    <source>
        <strain evidence="1">DSM 27064</strain>
    </source>
</reference>
<dbReference type="InterPro" id="IPR009061">
    <property type="entry name" value="DNA-bd_dom_put_sf"/>
</dbReference>
<dbReference type="AlphaFoldDB" id="A0A840DNF3"/>
<gene>
    <name evidence="1" type="ORF">F5897_000905</name>
</gene>
<name>A0A840DNF3_9MICO</name>
<accession>A0A840DNF3</accession>